<dbReference type="EMBL" id="JACHGO010000004">
    <property type="protein sequence ID" value="MBB5143646.1"/>
    <property type="molecule type" value="Genomic_DNA"/>
</dbReference>
<evidence type="ECO:0000313" key="2">
    <source>
        <dbReference type="EMBL" id="MBB5143646.1"/>
    </source>
</evidence>
<feature type="compositionally biased region" description="Polar residues" evidence="1">
    <location>
        <begin position="22"/>
        <end position="33"/>
    </location>
</feature>
<reference evidence="2 3" key="1">
    <citation type="submission" date="2020-08" db="EMBL/GenBank/DDBJ databases">
        <title>Genomic Encyclopedia of Type Strains, Phase IV (KMG-IV): sequencing the most valuable type-strain genomes for metagenomic binning, comparative biology and taxonomic classification.</title>
        <authorList>
            <person name="Goeker M."/>
        </authorList>
    </citation>
    <scope>NUCLEOTIDE SEQUENCE [LARGE SCALE GENOMIC DNA]</scope>
    <source>
        <strain evidence="2 3">DSM 11275</strain>
    </source>
</reference>
<proteinExistence type="predicted"/>
<organism evidence="2 3">
    <name type="scientific">Desulfovibrio intestinalis</name>
    <dbReference type="NCBI Taxonomy" id="58621"/>
    <lineage>
        <taxon>Bacteria</taxon>
        <taxon>Pseudomonadati</taxon>
        <taxon>Thermodesulfobacteriota</taxon>
        <taxon>Desulfovibrionia</taxon>
        <taxon>Desulfovibrionales</taxon>
        <taxon>Desulfovibrionaceae</taxon>
        <taxon>Desulfovibrio</taxon>
    </lineage>
</organism>
<sequence length="140" mass="15115">MNGSESPGPLSANVEGAMLQGEDTNASTVMNPKTRNRLSARDKRAKREAVAADYRAGHPKLAIMLRQHLSKPQLSEILAHLFMAGELSPVAPSYELVTASTPIKALSQFADGSVEYVRVEQDGHGTKLTSYLPGVENEHC</sequence>
<gene>
    <name evidence="2" type="ORF">HNQ38_001743</name>
</gene>
<accession>A0A7W8FG71</accession>
<keyword evidence="3" id="KW-1185">Reference proteome</keyword>
<comment type="caution">
    <text evidence="2">The sequence shown here is derived from an EMBL/GenBank/DDBJ whole genome shotgun (WGS) entry which is preliminary data.</text>
</comment>
<protein>
    <submittedName>
        <fullName evidence="2">Putative porin</fullName>
    </submittedName>
</protein>
<name>A0A7W8FG71_9BACT</name>
<dbReference type="AlphaFoldDB" id="A0A7W8FG71"/>
<dbReference type="Proteomes" id="UP000539075">
    <property type="component" value="Unassembled WGS sequence"/>
</dbReference>
<dbReference type="RefSeq" id="WP_183719333.1">
    <property type="nucleotide sequence ID" value="NZ_JACHGO010000004.1"/>
</dbReference>
<evidence type="ECO:0000313" key="3">
    <source>
        <dbReference type="Proteomes" id="UP000539075"/>
    </source>
</evidence>
<evidence type="ECO:0000256" key="1">
    <source>
        <dbReference type="SAM" id="MobiDB-lite"/>
    </source>
</evidence>
<feature type="region of interest" description="Disordered" evidence="1">
    <location>
        <begin position="1"/>
        <end position="45"/>
    </location>
</feature>